<evidence type="ECO:0000313" key="1">
    <source>
        <dbReference type="EMBL" id="GAI02467.1"/>
    </source>
</evidence>
<dbReference type="EMBL" id="BARV01012182">
    <property type="protein sequence ID" value="GAI02467.1"/>
    <property type="molecule type" value="Genomic_DNA"/>
</dbReference>
<name>X1K645_9ZZZZ</name>
<organism evidence="1">
    <name type="scientific">marine sediment metagenome</name>
    <dbReference type="NCBI Taxonomy" id="412755"/>
    <lineage>
        <taxon>unclassified sequences</taxon>
        <taxon>metagenomes</taxon>
        <taxon>ecological metagenomes</taxon>
    </lineage>
</organism>
<proteinExistence type="predicted"/>
<dbReference type="AlphaFoldDB" id="X1K645"/>
<accession>X1K645</accession>
<feature type="non-terminal residue" evidence="1">
    <location>
        <position position="79"/>
    </location>
</feature>
<protein>
    <submittedName>
        <fullName evidence="1">Uncharacterized protein</fullName>
    </submittedName>
</protein>
<comment type="caution">
    <text evidence="1">The sequence shown here is derived from an EMBL/GenBank/DDBJ whole genome shotgun (WGS) entry which is preliminary data.</text>
</comment>
<reference evidence="1" key="1">
    <citation type="journal article" date="2014" name="Front. Microbiol.">
        <title>High frequency of phylogenetically diverse reductive dehalogenase-homologous genes in deep subseafloor sedimentary metagenomes.</title>
        <authorList>
            <person name="Kawai M."/>
            <person name="Futagami T."/>
            <person name="Toyoda A."/>
            <person name="Takaki Y."/>
            <person name="Nishi S."/>
            <person name="Hori S."/>
            <person name="Arai W."/>
            <person name="Tsubouchi T."/>
            <person name="Morono Y."/>
            <person name="Uchiyama I."/>
            <person name="Ito T."/>
            <person name="Fujiyama A."/>
            <person name="Inagaki F."/>
            <person name="Takami H."/>
        </authorList>
    </citation>
    <scope>NUCLEOTIDE SEQUENCE</scope>
    <source>
        <strain evidence="1">Expedition CK06-06</strain>
    </source>
</reference>
<gene>
    <name evidence="1" type="ORF">S06H3_22698</name>
</gene>
<sequence length="79" mass="9130">MGLNSGIEKIRKQRNLNLFTDGNRYKVTEFIEDNGSEKLFKFLTIDKSFRVLFNAIVKVGGWLDLDSIKETLDTLFKQA</sequence>